<dbReference type="AlphaFoldDB" id="A0AAP3AKL1"/>
<dbReference type="RefSeq" id="WP_214194060.1">
    <property type="nucleotide sequence ID" value="NZ_CP081925.1"/>
</dbReference>
<dbReference type="Proteomes" id="UP001207440">
    <property type="component" value="Unassembled WGS sequence"/>
</dbReference>
<name>A0AAP3AKL1_RIEAN</name>
<feature type="signal peptide" evidence="1">
    <location>
        <begin position="1"/>
        <end position="18"/>
    </location>
</feature>
<organism evidence="2 3">
    <name type="scientific">Riemerella anatipestifer</name>
    <name type="common">Moraxella anatipestifer</name>
    <dbReference type="NCBI Taxonomy" id="34085"/>
    <lineage>
        <taxon>Bacteria</taxon>
        <taxon>Pseudomonadati</taxon>
        <taxon>Bacteroidota</taxon>
        <taxon>Flavobacteriia</taxon>
        <taxon>Flavobacteriales</taxon>
        <taxon>Weeksellaceae</taxon>
        <taxon>Riemerella</taxon>
    </lineage>
</organism>
<evidence type="ECO:0000313" key="3">
    <source>
        <dbReference type="Proteomes" id="UP001207440"/>
    </source>
</evidence>
<comment type="caution">
    <text evidence="2">The sequence shown here is derived from an EMBL/GenBank/DDBJ whole genome shotgun (WGS) entry which is preliminary data.</text>
</comment>
<gene>
    <name evidence="2" type="ORF">OKE68_04790</name>
</gene>
<sequence length="250" mass="28233">MKKIVLILTSFLSLGMSAQEKEKPRVDFTANLQTNHLWRGLVISDKPITAVYTAINLDKEGVFKVGTWGGMAMTNREGGQTQYKEIDYFVQYSKNGLTVALWDLFNDVNDRYGKGIWNYNARQSGHILDLRTSYYLGKELPLTLEADVFLFGMVDRENDNTKQRYSTYVQAAYDIDAGREVTVSPFVGVGFSLNGETHIYGKNKFDLVNVGFTTKKTFNLSESYSIPVSVTSMWNPSLKHARVQLAATVF</sequence>
<proteinExistence type="predicted"/>
<evidence type="ECO:0000256" key="1">
    <source>
        <dbReference type="SAM" id="SignalP"/>
    </source>
</evidence>
<protein>
    <submittedName>
        <fullName evidence="2">Uncharacterized protein</fullName>
    </submittedName>
</protein>
<evidence type="ECO:0000313" key="2">
    <source>
        <dbReference type="EMBL" id="MCW0523633.1"/>
    </source>
</evidence>
<feature type="chain" id="PRO_5043045768" evidence="1">
    <location>
        <begin position="19"/>
        <end position="250"/>
    </location>
</feature>
<reference evidence="2" key="1">
    <citation type="submission" date="2022-10" db="EMBL/GenBank/DDBJ databases">
        <title>Sifting through the core-genome to identify putative cross-protective antigens against Riemerella anatipestifer.</title>
        <authorList>
            <person name="Zheng X."/>
            <person name="Zhang W."/>
        </authorList>
    </citation>
    <scope>NUCLEOTIDE SEQUENCE</scope>
    <source>
        <strain evidence="2">ZWRA178</strain>
    </source>
</reference>
<accession>A0AAP3AKL1</accession>
<keyword evidence="1" id="KW-0732">Signal</keyword>
<dbReference type="EMBL" id="JAOZYT010000022">
    <property type="protein sequence ID" value="MCW0523633.1"/>
    <property type="molecule type" value="Genomic_DNA"/>
</dbReference>